<feature type="transmembrane region" description="Helical" evidence="1">
    <location>
        <begin position="1328"/>
        <end position="1352"/>
    </location>
</feature>
<sequence length="1426" mass="165333">MVILQAELTQDISLEDGQNYQLYIPYGEIRAFKYTIPARLHEGQSILVRAASMRQLPKDFNLLVQPMDPQYRSEAFQLKGREVWKRGQVVMIMLGDSQGYCAGCEVQVVIESGESAYFQVSAETEEEVAEVHENMIRNDLVFENKTKCFLYFVRSDLTDLMIKIATFQGRVNLFVSSYNDNSQKTTLKISRFNLTQVISNITPDQRKQRLLNPQGYYQVCLEKNGFQEEFQLLSKSYNLHIYEMSQWINLYQNYKIEVKLLPITEGAKNIEIGLKFCYNKLEKICLANIESQLEIFQPDELGFKLEQLSGQLLKSEIQYQNGTCQISQLGESCFYLILIRNNQNQSIRYQIEVNTFQQSYINLYEETLAQGEVDLYSYQYYLFRIYDINNDIEAIEIKLDKMHGESTLIVSLDEAFPKIGSNNSFSLNISDNQSDILEIRRDNQSKGQNAYYFIMTIPNEWAMLKEIQDDGTMIYKKEDINFKIEWRLEEYDYHLNQNQLINLEQKYDKLVGFKHYLLKKNQDIQIQIQSQHLSDLGMLVKIQSIPQSYMYDFDLNDALIVDNLAILTVPSSFFSQVYETCADLSYSSNQACYLYISIYVQNGPECLYSIQLNYLSKQIQEVKPGLLTIHQIKPNQVSFYYMRIPKSMKGPIMIQVKKLDGPLFLKLSKSKLPVGDYSTLTESTYSLMIQSSIVELTNKGATLPLQSGQFTYLVYLDQMQTSKIRLNVESQNSSLIEIYANKGLLQPSRTDFDFRKEFDQQNFLEISISSPYFQENNLTQMQNITSLSSEEESQIVILKQDRNYCINCIIFLLVCTYEQKTQFQIKISNLENAQKQLYFLSIGEIRRIELQGKETKKINVFIIENIDPISITTTILSGSINLYISLTPDINNANYVYSNPNIVKFNQSQFITGKLYYLIVQSNSEYSQLTIQMTQNIKITSLQQNLPQVVNFSSFNDNKKLFTYKLPSGNAQIQINIKTRTKGFYPTIYYSIVNQSITQKGIFPPDEQLDNSKLTIKDWDKNIYQLDISFELENSLPNQILAMSVIYYNENLTYPDEKTDLKLIENLRSDAQIIITISDSSIHKILPSTEYTFAFKDLKPLIFKVSFSTNSTLIIKLSDCKGQSQFSLIKNLQDLNTKRINLTITEEYGYKVAVISNLTREYFIVVEPFQVLDRSQKLETEFMIFYEVTESQQKMKEIQSNYIAENFGQIQYEQQKDSQGSIKLSWGDLYTKQVGQDSQRINGVKYKLIKTNDLSVQLGHICAVKHLKEFKILIDESEGVNTFIDEELSDETVQYNVFAMLDEQSISFPYKPILVKKQDFAIQDQSQFLVLAICIVLLLLVTAIAIAIYFYFITKILKNRLSSKYETKQLPQQTEITNPNNNTHLGEISSDVIFPDVANLNLNFDQQPGEIKAFRKIKEDENIEFE</sequence>
<gene>
    <name evidence="2" type="primary">Contig13405.g14313</name>
    <name evidence="2" type="ORF">STYLEM_5397</name>
</gene>
<organism evidence="2 3">
    <name type="scientific">Stylonychia lemnae</name>
    <name type="common">Ciliate</name>
    <dbReference type="NCBI Taxonomy" id="5949"/>
    <lineage>
        <taxon>Eukaryota</taxon>
        <taxon>Sar</taxon>
        <taxon>Alveolata</taxon>
        <taxon>Ciliophora</taxon>
        <taxon>Intramacronucleata</taxon>
        <taxon>Spirotrichea</taxon>
        <taxon>Stichotrichia</taxon>
        <taxon>Sporadotrichida</taxon>
        <taxon>Oxytrichidae</taxon>
        <taxon>Stylonychinae</taxon>
        <taxon>Stylonychia</taxon>
    </lineage>
</organism>
<keyword evidence="1" id="KW-0472">Membrane</keyword>
<protein>
    <recommendedName>
        <fullName evidence="4">Transmembrane protein</fullName>
    </recommendedName>
</protein>
<keyword evidence="1" id="KW-0812">Transmembrane</keyword>
<evidence type="ECO:0000313" key="3">
    <source>
        <dbReference type="Proteomes" id="UP000039865"/>
    </source>
</evidence>
<evidence type="ECO:0008006" key="4">
    <source>
        <dbReference type="Google" id="ProtNLM"/>
    </source>
</evidence>
<dbReference type="Proteomes" id="UP000039865">
    <property type="component" value="Unassembled WGS sequence"/>
</dbReference>
<accession>A0A078A3K9</accession>
<evidence type="ECO:0000313" key="2">
    <source>
        <dbReference type="EMBL" id="CDW76397.1"/>
    </source>
</evidence>
<dbReference type="EMBL" id="CCKQ01005234">
    <property type="protein sequence ID" value="CDW76397.1"/>
    <property type="molecule type" value="Genomic_DNA"/>
</dbReference>
<keyword evidence="3" id="KW-1185">Reference proteome</keyword>
<name>A0A078A3K9_STYLE</name>
<proteinExistence type="predicted"/>
<dbReference type="InParanoid" id="A0A078A3K9"/>
<evidence type="ECO:0000256" key="1">
    <source>
        <dbReference type="SAM" id="Phobius"/>
    </source>
</evidence>
<keyword evidence="1" id="KW-1133">Transmembrane helix</keyword>
<reference evidence="2 3" key="1">
    <citation type="submission" date="2014-06" db="EMBL/GenBank/DDBJ databases">
        <authorList>
            <person name="Swart Estienne"/>
        </authorList>
    </citation>
    <scope>NUCLEOTIDE SEQUENCE [LARGE SCALE GENOMIC DNA]</scope>
    <source>
        <strain evidence="2 3">130c</strain>
    </source>
</reference>